<reference evidence="3 4" key="1">
    <citation type="submission" date="2016-07" db="EMBL/GenBank/DDBJ databases">
        <title>Pervasive Adenine N6-methylation of Active Genes in Fungi.</title>
        <authorList>
            <consortium name="DOE Joint Genome Institute"/>
            <person name="Mondo S.J."/>
            <person name="Dannebaum R.O."/>
            <person name="Kuo R.C."/>
            <person name="Labutti K."/>
            <person name="Haridas S."/>
            <person name="Kuo A."/>
            <person name="Salamov A."/>
            <person name="Ahrendt S.R."/>
            <person name="Lipzen A."/>
            <person name="Sullivan W."/>
            <person name="Andreopoulos W.B."/>
            <person name="Clum A."/>
            <person name="Lindquist E."/>
            <person name="Daum C."/>
            <person name="Ramamoorthy G.K."/>
            <person name="Gryganskyi A."/>
            <person name="Culley D."/>
            <person name="Magnuson J.K."/>
            <person name="James T.Y."/>
            <person name="O'Malley M.A."/>
            <person name="Stajich J.E."/>
            <person name="Spatafora J.W."/>
            <person name="Visel A."/>
            <person name="Grigoriev I.V."/>
        </authorList>
    </citation>
    <scope>NUCLEOTIDE SEQUENCE [LARGE SCALE GENOMIC DNA]</scope>
    <source>
        <strain evidence="3 4">JEL800</strain>
    </source>
</reference>
<dbReference type="GO" id="GO:0005829">
    <property type="term" value="C:cytosol"/>
    <property type="evidence" value="ECO:0007669"/>
    <property type="project" value="TreeGrafter"/>
</dbReference>
<evidence type="ECO:0000313" key="3">
    <source>
        <dbReference type="EMBL" id="ORY46771.1"/>
    </source>
</evidence>
<comment type="similarity">
    <text evidence="1">Belongs to the thioredoxin family.</text>
</comment>
<name>A0A1Y2CI95_9FUNG</name>
<dbReference type="GO" id="GO:0047134">
    <property type="term" value="F:protein-disulfide reductase [NAD(P)H] activity"/>
    <property type="evidence" value="ECO:0007669"/>
    <property type="project" value="InterPro"/>
</dbReference>
<dbReference type="InterPro" id="IPR010357">
    <property type="entry name" value="TXNDC17_dom"/>
</dbReference>
<organism evidence="3 4">
    <name type="scientific">Rhizoclosmatium globosum</name>
    <dbReference type="NCBI Taxonomy" id="329046"/>
    <lineage>
        <taxon>Eukaryota</taxon>
        <taxon>Fungi</taxon>
        <taxon>Fungi incertae sedis</taxon>
        <taxon>Chytridiomycota</taxon>
        <taxon>Chytridiomycota incertae sedis</taxon>
        <taxon>Chytridiomycetes</taxon>
        <taxon>Chytridiales</taxon>
        <taxon>Chytriomycetaceae</taxon>
        <taxon>Rhizoclosmatium</taxon>
    </lineage>
</organism>
<comment type="caution">
    <text evidence="3">The sequence shown here is derived from an EMBL/GenBank/DDBJ whole genome shotgun (WGS) entry which is preliminary data.</text>
</comment>
<dbReference type="PROSITE" id="PS51352">
    <property type="entry name" value="THIOREDOXIN_2"/>
    <property type="match status" value="1"/>
</dbReference>
<dbReference type="OrthoDB" id="78947at2759"/>
<dbReference type="PANTHER" id="PTHR12452:SF0">
    <property type="entry name" value="THIOREDOXIN DOMAIN-CONTAINING PROTEIN 17"/>
    <property type="match status" value="1"/>
</dbReference>
<dbReference type="InterPro" id="IPR036249">
    <property type="entry name" value="Thioredoxin-like_sf"/>
</dbReference>
<sequence length="127" mass="13968">MTSKTQRIDDFGAFDATLASALTGSGRVFAVLFASEDPATGESWCPDCRVSDPLIKKAISKVADSTLLLVPTGDRPTWRNPEHPYRKHENLKVTNVPTLYEFGKDGKVIKKLVEAEITEQSLEAFIA</sequence>
<proteinExistence type="inferred from homology"/>
<accession>A0A1Y2CI95</accession>
<evidence type="ECO:0000256" key="1">
    <source>
        <dbReference type="ARBA" id="ARBA00008987"/>
    </source>
</evidence>
<dbReference type="InterPro" id="IPR045108">
    <property type="entry name" value="TXNDC17-like"/>
</dbReference>
<feature type="domain" description="Thioredoxin" evidence="2">
    <location>
        <begin position="1"/>
        <end position="127"/>
    </location>
</feature>
<dbReference type="Proteomes" id="UP000193642">
    <property type="component" value="Unassembled WGS sequence"/>
</dbReference>
<keyword evidence="4" id="KW-1185">Reference proteome</keyword>
<dbReference type="EMBL" id="MCGO01000015">
    <property type="protein sequence ID" value="ORY46771.1"/>
    <property type="molecule type" value="Genomic_DNA"/>
</dbReference>
<evidence type="ECO:0000259" key="2">
    <source>
        <dbReference type="PROSITE" id="PS51352"/>
    </source>
</evidence>
<dbReference type="Pfam" id="PF06110">
    <property type="entry name" value="TXD17-like_Trx"/>
    <property type="match status" value="1"/>
</dbReference>
<dbReference type="AlphaFoldDB" id="A0A1Y2CI95"/>
<dbReference type="Gene3D" id="3.40.30.10">
    <property type="entry name" value="Glutaredoxin"/>
    <property type="match status" value="1"/>
</dbReference>
<dbReference type="SUPFAM" id="SSF52833">
    <property type="entry name" value="Thioredoxin-like"/>
    <property type="match status" value="1"/>
</dbReference>
<protein>
    <submittedName>
        <fullName evidence="3">DUF953-domain-containing protein</fullName>
    </submittedName>
</protein>
<dbReference type="PANTHER" id="PTHR12452">
    <property type="entry name" value="42-9-9 PROTEIN-RELATED"/>
    <property type="match status" value="1"/>
</dbReference>
<dbReference type="InterPro" id="IPR013766">
    <property type="entry name" value="Thioredoxin_domain"/>
</dbReference>
<evidence type="ECO:0000313" key="4">
    <source>
        <dbReference type="Proteomes" id="UP000193642"/>
    </source>
</evidence>
<gene>
    <name evidence="3" type="ORF">BCR33DRAFT_848841</name>
</gene>